<keyword evidence="4 9" id="KW-0812">Transmembrane</keyword>
<evidence type="ECO:0000313" key="10">
    <source>
        <dbReference type="EnsemblMetazoa" id="NP_001136160"/>
    </source>
</evidence>
<dbReference type="GO" id="GO:0005794">
    <property type="term" value="C:Golgi apparatus"/>
    <property type="evidence" value="ECO:0007669"/>
    <property type="project" value="TreeGrafter"/>
</dbReference>
<dbReference type="GO" id="GO:0015031">
    <property type="term" value="P:protein transport"/>
    <property type="evidence" value="ECO:0007669"/>
    <property type="project" value="UniProtKB-KW"/>
</dbReference>
<evidence type="ECO:0000256" key="3">
    <source>
        <dbReference type="ARBA" id="ARBA00022448"/>
    </source>
</evidence>
<dbReference type="InParanoid" id="A0A7M6W8B4"/>
<dbReference type="EnsemblMetazoa" id="NM_001142688">
    <property type="protein sequence ID" value="NP_001136160"/>
    <property type="gene ID" value="GeneID_100216547"/>
</dbReference>
<evidence type="ECO:0000256" key="1">
    <source>
        <dbReference type="ARBA" id="ARBA00004211"/>
    </source>
</evidence>
<dbReference type="GO" id="GO:0005789">
    <property type="term" value="C:endoplasmic reticulum membrane"/>
    <property type="evidence" value="ECO:0007669"/>
    <property type="project" value="TreeGrafter"/>
</dbReference>
<sequence length="116" mass="13269">MMNNDMTADQRRVLLESRAAIERGNQSVAKSQAISIETEQIGTEVIGELGEQRETLLRAKSRLNQTDQELDKSKKILNTMKKRILTNKFVLILIILLEIAILGCTVYIKYFEKSKK</sequence>
<dbReference type="Proteomes" id="UP000002358">
    <property type="component" value="Chromosome 4"/>
</dbReference>
<accession>A0A7M6W8B4</accession>
<evidence type="ECO:0000313" key="11">
    <source>
        <dbReference type="Proteomes" id="UP000002358"/>
    </source>
</evidence>
<dbReference type="GO" id="GO:0005484">
    <property type="term" value="F:SNAP receptor activity"/>
    <property type="evidence" value="ECO:0007669"/>
    <property type="project" value="TreeGrafter"/>
</dbReference>
<evidence type="ECO:0000256" key="5">
    <source>
        <dbReference type="ARBA" id="ARBA00022927"/>
    </source>
</evidence>
<evidence type="ECO:0000256" key="8">
    <source>
        <dbReference type="ARBA" id="ARBA00023136"/>
    </source>
</evidence>
<dbReference type="GO" id="GO:0048280">
    <property type="term" value="P:vesicle fusion with Golgi apparatus"/>
    <property type="evidence" value="ECO:0007669"/>
    <property type="project" value="TreeGrafter"/>
</dbReference>
<dbReference type="GO" id="GO:0012507">
    <property type="term" value="C:ER to Golgi transport vesicle membrane"/>
    <property type="evidence" value="ECO:0007669"/>
    <property type="project" value="TreeGrafter"/>
</dbReference>
<dbReference type="SUPFAM" id="SSF58038">
    <property type="entry name" value="SNARE fusion complex"/>
    <property type="match status" value="1"/>
</dbReference>
<dbReference type="GO" id="GO:1903076">
    <property type="term" value="P:regulation of protein localization to plasma membrane"/>
    <property type="evidence" value="ECO:0007669"/>
    <property type="project" value="TreeGrafter"/>
</dbReference>
<evidence type="ECO:0000256" key="6">
    <source>
        <dbReference type="ARBA" id="ARBA00022989"/>
    </source>
</evidence>
<evidence type="ECO:0000256" key="4">
    <source>
        <dbReference type="ARBA" id="ARBA00022692"/>
    </source>
</evidence>
<dbReference type="GO" id="GO:0031201">
    <property type="term" value="C:SNARE complex"/>
    <property type="evidence" value="ECO:0007669"/>
    <property type="project" value="TreeGrafter"/>
</dbReference>
<dbReference type="OMA" id="MNFGVDW"/>
<dbReference type="GO" id="GO:0000149">
    <property type="term" value="F:SNARE binding"/>
    <property type="evidence" value="ECO:0007669"/>
    <property type="project" value="TreeGrafter"/>
</dbReference>
<proteinExistence type="inferred from homology"/>
<name>A0A7M6W8B4_NASVI</name>
<dbReference type="Pfam" id="PF12352">
    <property type="entry name" value="V-SNARE_C"/>
    <property type="match status" value="1"/>
</dbReference>
<comment type="similarity">
    <text evidence="2">Belongs to the VTI1 family.</text>
</comment>
<dbReference type="PANTHER" id="PTHR21230">
    <property type="entry name" value="VESICLE TRANSPORT V-SNARE PROTEIN VTI1-RELATED"/>
    <property type="match status" value="1"/>
</dbReference>
<keyword evidence="6 9" id="KW-1133">Transmembrane helix</keyword>
<dbReference type="GO" id="GO:0005829">
    <property type="term" value="C:cytosol"/>
    <property type="evidence" value="ECO:0007669"/>
    <property type="project" value="GOC"/>
</dbReference>
<comment type="subcellular location">
    <subcellularLocation>
        <location evidence="1">Membrane</location>
        <topology evidence="1">Single-pass type IV membrane protein</topology>
    </subcellularLocation>
</comment>
<dbReference type="CDD" id="cd15890">
    <property type="entry name" value="SNARE_Vti1b"/>
    <property type="match status" value="1"/>
</dbReference>
<dbReference type="PANTHER" id="PTHR21230:SF89">
    <property type="entry name" value="VESICLE TRANSPORT THROUGH INTERACTION WITH T-SNARES HOMOLOG 1B"/>
    <property type="match status" value="1"/>
</dbReference>
<dbReference type="FunCoup" id="A0A7M6W8B4">
    <property type="interactions" value="593"/>
</dbReference>
<dbReference type="Gene3D" id="1.20.5.110">
    <property type="match status" value="1"/>
</dbReference>
<dbReference type="GO" id="GO:0042147">
    <property type="term" value="P:retrograde transport, endosome to Golgi"/>
    <property type="evidence" value="ECO:0007669"/>
    <property type="project" value="TreeGrafter"/>
</dbReference>
<dbReference type="GO" id="GO:0006891">
    <property type="term" value="P:intra-Golgi vesicle-mediated transport"/>
    <property type="evidence" value="ECO:0007669"/>
    <property type="project" value="TreeGrafter"/>
</dbReference>
<evidence type="ECO:0000256" key="2">
    <source>
        <dbReference type="ARBA" id="ARBA00006108"/>
    </source>
</evidence>
<reference evidence="10" key="1">
    <citation type="submission" date="2021-01" db="UniProtKB">
        <authorList>
            <consortium name="EnsemblMetazoa"/>
        </authorList>
    </citation>
    <scope>IDENTIFICATION</scope>
</reference>
<dbReference type="OrthoDB" id="430637at2759"/>
<dbReference type="AlphaFoldDB" id="A0A7M6W8B4"/>
<evidence type="ECO:0000256" key="7">
    <source>
        <dbReference type="ARBA" id="ARBA00023054"/>
    </source>
</evidence>
<dbReference type="SMR" id="A0A7M6W8B4"/>
<dbReference type="GO" id="GO:0031902">
    <property type="term" value="C:late endosome membrane"/>
    <property type="evidence" value="ECO:0007669"/>
    <property type="project" value="TreeGrafter"/>
</dbReference>
<gene>
    <name evidence="10" type="primary">100216547</name>
</gene>
<keyword evidence="3" id="KW-0813">Transport</keyword>
<feature type="transmembrane region" description="Helical" evidence="9">
    <location>
        <begin position="89"/>
        <end position="108"/>
    </location>
</feature>
<keyword evidence="8 9" id="KW-0472">Membrane</keyword>
<keyword evidence="11" id="KW-1185">Reference proteome</keyword>
<dbReference type="FunFam" id="1.20.5.110:FF:000002">
    <property type="entry name" value="Vesicle transport through interaction with t-SNAREsB"/>
    <property type="match status" value="1"/>
</dbReference>
<dbReference type="GO" id="GO:0016236">
    <property type="term" value="P:macroautophagy"/>
    <property type="evidence" value="ECO:0007669"/>
    <property type="project" value="TreeGrafter"/>
</dbReference>
<keyword evidence="5" id="KW-0653">Protein transport</keyword>
<dbReference type="GO" id="GO:0006896">
    <property type="term" value="P:Golgi to vacuole transport"/>
    <property type="evidence" value="ECO:0007669"/>
    <property type="project" value="TreeGrafter"/>
</dbReference>
<organism evidence="10 11">
    <name type="scientific">Nasonia vitripennis</name>
    <name type="common">Parasitic wasp</name>
    <dbReference type="NCBI Taxonomy" id="7425"/>
    <lineage>
        <taxon>Eukaryota</taxon>
        <taxon>Metazoa</taxon>
        <taxon>Ecdysozoa</taxon>
        <taxon>Arthropoda</taxon>
        <taxon>Hexapoda</taxon>
        <taxon>Insecta</taxon>
        <taxon>Pterygota</taxon>
        <taxon>Neoptera</taxon>
        <taxon>Endopterygota</taxon>
        <taxon>Hymenoptera</taxon>
        <taxon>Apocrita</taxon>
        <taxon>Proctotrupomorpha</taxon>
        <taxon>Chalcidoidea</taxon>
        <taxon>Pteromalidae</taxon>
        <taxon>Pteromalinae</taxon>
        <taxon>Nasonia</taxon>
    </lineage>
</organism>
<keyword evidence="7" id="KW-0175">Coiled coil</keyword>
<dbReference type="KEGG" id="nvi:100216547"/>
<evidence type="ECO:0000256" key="9">
    <source>
        <dbReference type="SAM" id="Phobius"/>
    </source>
</evidence>
<protein>
    <submittedName>
        <fullName evidence="10">Uncharacterized protein</fullName>
    </submittedName>
</protein>